<gene>
    <name evidence="6" type="ORF">Csa_3G883010</name>
</gene>
<evidence type="ECO:0000256" key="2">
    <source>
        <dbReference type="ARBA" id="ARBA00022679"/>
    </source>
</evidence>
<evidence type="ECO:0000313" key="7">
    <source>
        <dbReference type="Proteomes" id="UP000029981"/>
    </source>
</evidence>
<comment type="similarity">
    <text evidence="1">Belongs to the glycosyltransferase 64 family.</text>
</comment>
<evidence type="ECO:0000313" key="6">
    <source>
        <dbReference type="EMBL" id="KGN60190.1"/>
    </source>
</evidence>
<keyword evidence="7" id="KW-1185">Reference proteome</keyword>
<dbReference type="InterPro" id="IPR053318">
    <property type="entry name" value="GT64"/>
</dbReference>
<feature type="domain" description="Glycosyl transferase 64" evidence="5">
    <location>
        <begin position="46"/>
        <end position="307"/>
    </location>
</feature>
<evidence type="ECO:0000256" key="1">
    <source>
        <dbReference type="ARBA" id="ARBA00008700"/>
    </source>
</evidence>
<accession>A0A0A0LDW4</accession>
<reference evidence="6 7" key="3">
    <citation type="journal article" date="2010" name="BMC Genomics">
        <title>Transcriptome sequencing and comparative analysis of cucumber flowers with different sex types.</title>
        <authorList>
            <person name="Guo S."/>
            <person name="Zheng Y."/>
            <person name="Joung J.G."/>
            <person name="Liu S."/>
            <person name="Zhang Z."/>
            <person name="Crasta O.R."/>
            <person name="Sobral B.W."/>
            <person name="Xu Y."/>
            <person name="Huang S."/>
            <person name="Fei Z."/>
        </authorList>
    </citation>
    <scope>NUCLEOTIDE SEQUENCE [LARGE SCALE GENOMIC DNA]</scope>
    <source>
        <strain evidence="7">cv. 9930</strain>
    </source>
</reference>
<dbReference type="FunFam" id="3.90.550.10:FF:000221">
    <property type="entry name" value="Glycosyltransferase family protein 47"/>
    <property type="match status" value="1"/>
</dbReference>
<evidence type="ECO:0000256" key="4">
    <source>
        <dbReference type="SAM" id="SignalP"/>
    </source>
</evidence>
<feature type="signal peptide" evidence="4">
    <location>
        <begin position="1"/>
        <end position="21"/>
    </location>
</feature>
<sequence>MNFESLTILVLLLSFSTAVYSLHKETAAACAAESLPDRRNLRSDQITVLINGYYESRIPLLQSLAARYAASPFVHTVLILWGNPSTSTETLTKLAQNLTTGPISLIRQSSNSLNSRFLPRKSIQTFAVLICDDDVEIDTPSLEFAFRIWGRNPERLVGFFVRSHDLDLSRREWIYTIHQDKYSIVLTKLMILKAEYLFEYSCGGGAAMADMRRVVDVERNCEDILMNFVVADMSNAGPIMVAAQRIRDWGDPRNEYDDGNERLRLREGVSEIGLSNRKGEHRKRRGGCITEFHRRLGRMPLRYSYGKSVNSIGEQALCRKGRKLVPCDQNVL</sequence>
<reference evidence="6 7" key="1">
    <citation type="journal article" date="2009" name="Nat. Genet.">
        <title>The genome of the cucumber, Cucumis sativus L.</title>
        <authorList>
            <person name="Huang S."/>
            <person name="Li R."/>
            <person name="Zhang Z."/>
            <person name="Li L."/>
            <person name="Gu X."/>
            <person name="Fan W."/>
            <person name="Lucas W.J."/>
            <person name="Wang X."/>
            <person name="Xie B."/>
            <person name="Ni P."/>
            <person name="Ren Y."/>
            <person name="Zhu H."/>
            <person name="Li J."/>
            <person name="Lin K."/>
            <person name="Jin W."/>
            <person name="Fei Z."/>
            <person name="Li G."/>
            <person name="Staub J."/>
            <person name="Kilian A."/>
            <person name="van der Vossen E.A."/>
            <person name="Wu Y."/>
            <person name="Guo J."/>
            <person name="He J."/>
            <person name="Jia Z."/>
            <person name="Ren Y."/>
            <person name="Tian G."/>
            <person name="Lu Y."/>
            <person name="Ruan J."/>
            <person name="Qian W."/>
            <person name="Wang M."/>
            <person name="Huang Q."/>
            <person name="Li B."/>
            <person name="Xuan Z."/>
            <person name="Cao J."/>
            <person name="Asan"/>
            <person name="Wu Z."/>
            <person name="Zhang J."/>
            <person name="Cai Q."/>
            <person name="Bai Y."/>
            <person name="Zhao B."/>
            <person name="Han Y."/>
            <person name="Li Y."/>
            <person name="Li X."/>
            <person name="Wang S."/>
            <person name="Shi Q."/>
            <person name="Liu S."/>
            <person name="Cho W.K."/>
            <person name="Kim J.Y."/>
            <person name="Xu Y."/>
            <person name="Heller-Uszynska K."/>
            <person name="Miao H."/>
            <person name="Cheng Z."/>
            <person name="Zhang S."/>
            <person name="Wu J."/>
            <person name="Yang Y."/>
            <person name="Kang H."/>
            <person name="Li M."/>
            <person name="Liang H."/>
            <person name="Ren X."/>
            <person name="Shi Z."/>
            <person name="Wen M."/>
            <person name="Jian M."/>
            <person name="Yang H."/>
            <person name="Zhang G."/>
            <person name="Yang Z."/>
            <person name="Chen R."/>
            <person name="Liu S."/>
            <person name="Li J."/>
            <person name="Ma L."/>
            <person name="Liu H."/>
            <person name="Zhou Y."/>
            <person name="Zhao J."/>
            <person name="Fang X."/>
            <person name="Li G."/>
            <person name="Fang L."/>
            <person name="Li Y."/>
            <person name="Liu D."/>
            <person name="Zheng H."/>
            <person name="Zhang Y."/>
            <person name="Qin N."/>
            <person name="Li Z."/>
            <person name="Yang G."/>
            <person name="Yang S."/>
            <person name="Bolund L."/>
            <person name="Kristiansen K."/>
            <person name="Zheng H."/>
            <person name="Li S."/>
            <person name="Zhang X."/>
            <person name="Yang H."/>
            <person name="Wang J."/>
            <person name="Sun R."/>
            <person name="Zhang B."/>
            <person name="Jiang S."/>
            <person name="Wang J."/>
            <person name="Du Y."/>
            <person name="Li S."/>
        </authorList>
    </citation>
    <scope>NUCLEOTIDE SEQUENCE [LARGE SCALE GENOMIC DNA]</scope>
    <source>
        <strain evidence="7">cv. 9930</strain>
    </source>
</reference>
<protein>
    <recommendedName>
        <fullName evidence="5">Glycosyl transferase 64 domain-containing protein</fullName>
    </recommendedName>
</protein>
<dbReference type="Proteomes" id="UP000029981">
    <property type="component" value="Chromosome 3"/>
</dbReference>
<dbReference type="KEGG" id="csv:101209350"/>
<dbReference type="Gramene" id="KGN60190">
    <property type="protein sequence ID" value="KGN60190"/>
    <property type="gene ID" value="Csa_3G883010"/>
</dbReference>
<dbReference type="AlphaFoldDB" id="A0A0A0LDW4"/>
<keyword evidence="3" id="KW-1015">Disulfide bond</keyword>
<organism evidence="6 7">
    <name type="scientific">Cucumis sativus</name>
    <name type="common">Cucumber</name>
    <dbReference type="NCBI Taxonomy" id="3659"/>
    <lineage>
        <taxon>Eukaryota</taxon>
        <taxon>Viridiplantae</taxon>
        <taxon>Streptophyta</taxon>
        <taxon>Embryophyta</taxon>
        <taxon>Tracheophyta</taxon>
        <taxon>Spermatophyta</taxon>
        <taxon>Magnoliopsida</taxon>
        <taxon>eudicotyledons</taxon>
        <taxon>Gunneridae</taxon>
        <taxon>Pentapetalae</taxon>
        <taxon>rosids</taxon>
        <taxon>fabids</taxon>
        <taxon>Cucurbitales</taxon>
        <taxon>Cucurbitaceae</taxon>
        <taxon>Benincaseae</taxon>
        <taxon>Cucumis</taxon>
    </lineage>
</organism>
<reference evidence="6 7" key="2">
    <citation type="journal article" date="2009" name="PLoS ONE">
        <title>An integrated genetic and cytogenetic map of the cucumber genome.</title>
        <authorList>
            <person name="Ren Y."/>
            <person name="Zhang Z."/>
            <person name="Liu J."/>
            <person name="Staub J.E."/>
            <person name="Han Y."/>
            <person name="Cheng Z."/>
            <person name="Li X."/>
            <person name="Lu J."/>
            <person name="Miao H."/>
            <person name="Kang H."/>
            <person name="Xie B."/>
            <person name="Gu X."/>
            <person name="Wang X."/>
            <person name="Du Y."/>
            <person name="Jin W."/>
            <person name="Huang S."/>
        </authorList>
    </citation>
    <scope>NUCLEOTIDE SEQUENCE [LARGE SCALE GENOMIC DNA]</scope>
    <source>
        <strain evidence="7">cv. 9930</strain>
    </source>
</reference>
<dbReference type="SUPFAM" id="SSF53448">
    <property type="entry name" value="Nucleotide-diphospho-sugar transferases"/>
    <property type="match status" value="1"/>
</dbReference>
<dbReference type="OMA" id="WIYTIHP"/>
<dbReference type="GO" id="GO:0016020">
    <property type="term" value="C:membrane"/>
    <property type="evidence" value="ECO:0007669"/>
    <property type="project" value="InterPro"/>
</dbReference>
<dbReference type="eggNOG" id="KOG1021">
    <property type="taxonomic scope" value="Eukaryota"/>
</dbReference>
<dbReference type="PANTHER" id="PTHR48409:SF1">
    <property type="entry name" value="GLYCOSYLTRANSFERASE FAMILY PROTEIN 64 C3"/>
    <property type="match status" value="1"/>
</dbReference>
<dbReference type="GO" id="GO:0016757">
    <property type="term" value="F:glycosyltransferase activity"/>
    <property type="evidence" value="ECO:0007669"/>
    <property type="project" value="InterPro"/>
</dbReference>
<keyword evidence="2" id="KW-0808">Transferase</keyword>
<dbReference type="STRING" id="3659.A0A0A0LDW4"/>
<dbReference type="OrthoDB" id="5954868at2759"/>
<dbReference type="PANTHER" id="PTHR48409">
    <property type="entry name" value="GLYCOSYLTRANSFERASE FAMILY PROTEIN 64 C3"/>
    <property type="match status" value="1"/>
</dbReference>
<dbReference type="Gene3D" id="3.90.550.10">
    <property type="entry name" value="Spore Coat Polysaccharide Biosynthesis Protein SpsA, Chain A"/>
    <property type="match status" value="1"/>
</dbReference>
<dbReference type="Pfam" id="PF09258">
    <property type="entry name" value="Glyco_transf_64"/>
    <property type="match status" value="1"/>
</dbReference>
<feature type="chain" id="PRO_5001972895" description="Glycosyl transferase 64 domain-containing protein" evidence="4">
    <location>
        <begin position="22"/>
        <end position="332"/>
    </location>
</feature>
<dbReference type="InterPro" id="IPR015338">
    <property type="entry name" value="GT64_dom"/>
</dbReference>
<name>A0A0A0LDW4_CUCSA</name>
<dbReference type="EMBL" id="CM002924">
    <property type="protein sequence ID" value="KGN60190.1"/>
    <property type="molecule type" value="Genomic_DNA"/>
</dbReference>
<proteinExistence type="inferred from homology"/>
<evidence type="ECO:0000259" key="5">
    <source>
        <dbReference type="Pfam" id="PF09258"/>
    </source>
</evidence>
<keyword evidence="4" id="KW-0732">Signal</keyword>
<evidence type="ECO:0000256" key="3">
    <source>
        <dbReference type="ARBA" id="ARBA00023157"/>
    </source>
</evidence>
<dbReference type="InterPro" id="IPR029044">
    <property type="entry name" value="Nucleotide-diphossugar_trans"/>
</dbReference>
<reference evidence="6 7" key="4">
    <citation type="journal article" date="2011" name="BMC Genomics">
        <title>RNA-Seq improves annotation of protein-coding genes in the cucumber genome.</title>
        <authorList>
            <person name="Li Z."/>
            <person name="Zhang Z."/>
            <person name="Yan P."/>
            <person name="Huang S."/>
            <person name="Fei Z."/>
            <person name="Lin K."/>
        </authorList>
    </citation>
    <scope>NUCLEOTIDE SEQUENCE [LARGE SCALE GENOMIC DNA]</scope>
    <source>
        <strain evidence="7">cv. 9930</strain>
    </source>
</reference>